<feature type="transmembrane region" description="Helical" evidence="1">
    <location>
        <begin position="65"/>
        <end position="86"/>
    </location>
</feature>
<gene>
    <name evidence="2" type="ORF">CLHUN_20410</name>
</gene>
<dbReference type="RefSeq" id="WP_080064481.1">
    <property type="nucleotide sequence ID" value="NZ_MZGX01000012.1"/>
</dbReference>
<dbReference type="PIRSF" id="PIRSF002599">
    <property type="entry name" value="Cold_shock_A"/>
    <property type="match status" value="1"/>
</dbReference>
<dbReference type="Pfam" id="PF06961">
    <property type="entry name" value="DUF1294"/>
    <property type="match status" value="1"/>
</dbReference>
<keyword evidence="1" id="KW-0812">Transmembrane</keyword>
<dbReference type="EMBL" id="MZGX01000012">
    <property type="protein sequence ID" value="OPX44016.1"/>
    <property type="molecule type" value="Genomic_DNA"/>
</dbReference>
<organism evidence="2 3">
    <name type="scientific">Ruminiclostridium hungatei</name>
    <name type="common">Clostridium hungatei</name>
    <dbReference type="NCBI Taxonomy" id="48256"/>
    <lineage>
        <taxon>Bacteria</taxon>
        <taxon>Bacillati</taxon>
        <taxon>Bacillota</taxon>
        <taxon>Clostridia</taxon>
        <taxon>Eubacteriales</taxon>
        <taxon>Oscillospiraceae</taxon>
        <taxon>Ruminiclostridium</taxon>
    </lineage>
</organism>
<dbReference type="OrthoDB" id="1698854at2"/>
<dbReference type="AlphaFoldDB" id="A0A1V4SKJ4"/>
<dbReference type="STRING" id="48256.CLHUN_20410"/>
<protein>
    <recommendedName>
        <fullName evidence="4">DUF1294 domain-containing protein</fullName>
    </recommendedName>
</protein>
<dbReference type="Proteomes" id="UP000191554">
    <property type="component" value="Unassembled WGS sequence"/>
</dbReference>
<accession>A0A1V4SKJ4</accession>
<dbReference type="InterPro" id="IPR010718">
    <property type="entry name" value="DUF1294"/>
</dbReference>
<feature type="transmembrane region" description="Helical" evidence="1">
    <location>
        <begin position="6"/>
        <end position="27"/>
    </location>
</feature>
<evidence type="ECO:0000313" key="3">
    <source>
        <dbReference type="Proteomes" id="UP000191554"/>
    </source>
</evidence>
<comment type="caution">
    <text evidence="2">The sequence shown here is derived from an EMBL/GenBank/DDBJ whole genome shotgun (WGS) entry which is preliminary data.</text>
</comment>
<evidence type="ECO:0000256" key="1">
    <source>
        <dbReference type="SAM" id="Phobius"/>
    </source>
</evidence>
<feature type="transmembrane region" description="Helical" evidence="1">
    <location>
        <begin position="39"/>
        <end position="59"/>
    </location>
</feature>
<sequence length="88" mass="10419">MQNFIIPLLAVLNIFGFILVSLDKFKAKNKLWRIPERSFFLLSILGGSIGVYIGLFLFHHKTRNWYFMTLIPFIIMAQTIFIYYLVNK</sequence>
<proteinExistence type="predicted"/>
<dbReference type="InterPro" id="IPR012156">
    <property type="entry name" value="Cold_shock_CspA"/>
</dbReference>
<evidence type="ECO:0008006" key="4">
    <source>
        <dbReference type="Google" id="ProtNLM"/>
    </source>
</evidence>
<keyword evidence="3" id="KW-1185">Reference proteome</keyword>
<reference evidence="2 3" key="1">
    <citation type="submission" date="2017-03" db="EMBL/GenBank/DDBJ databases">
        <title>Genome sequence of Clostridium hungatei DSM 14427.</title>
        <authorList>
            <person name="Poehlein A."/>
            <person name="Daniel R."/>
        </authorList>
    </citation>
    <scope>NUCLEOTIDE SEQUENCE [LARGE SCALE GENOMIC DNA]</scope>
    <source>
        <strain evidence="2 3">DSM 14427</strain>
    </source>
</reference>
<dbReference type="GO" id="GO:0003676">
    <property type="term" value="F:nucleic acid binding"/>
    <property type="evidence" value="ECO:0007669"/>
    <property type="project" value="InterPro"/>
</dbReference>
<keyword evidence="1" id="KW-1133">Transmembrane helix</keyword>
<name>A0A1V4SKJ4_RUMHU</name>
<evidence type="ECO:0000313" key="2">
    <source>
        <dbReference type="EMBL" id="OPX44016.1"/>
    </source>
</evidence>
<keyword evidence="1" id="KW-0472">Membrane</keyword>